<evidence type="ECO:0000313" key="2">
    <source>
        <dbReference type="Proteomes" id="UP001177140"/>
    </source>
</evidence>
<dbReference type="Proteomes" id="UP001177140">
    <property type="component" value="Unassembled WGS sequence"/>
</dbReference>
<feature type="non-terminal residue" evidence="1">
    <location>
        <position position="1"/>
    </location>
</feature>
<dbReference type="EMBL" id="JAJJMA010344866">
    <property type="protein sequence ID" value="MCL7051995.1"/>
    <property type="molecule type" value="Genomic_DNA"/>
</dbReference>
<protein>
    <submittedName>
        <fullName evidence="1">Uncharacterized protein</fullName>
    </submittedName>
</protein>
<proteinExistence type="predicted"/>
<dbReference type="AlphaFoldDB" id="A0AA41W2J4"/>
<sequence>LSDTWRRMSSLQLRQVPRQAQNLQGVHLTQLACCPRYQNLQGNHLTQVA</sequence>
<name>A0AA41W2J4_PAPNU</name>
<evidence type="ECO:0000313" key="1">
    <source>
        <dbReference type="EMBL" id="MCL7051995.1"/>
    </source>
</evidence>
<comment type="caution">
    <text evidence="1">The sequence shown here is derived from an EMBL/GenBank/DDBJ whole genome shotgun (WGS) entry which is preliminary data.</text>
</comment>
<organism evidence="1 2">
    <name type="scientific">Papaver nudicaule</name>
    <name type="common">Iceland poppy</name>
    <dbReference type="NCBI Taxonomy" id="74823"/>
    <lineage>
        <taxon>Eukaryota</taxon>
        <taxon>Viridiplantae</taxon>
        <taxon>Streptophyta</taxon>
        <taxon>Embryophyta</taxon>
        <taxon>Tracheophyta</taxon>
        <taxon>Spermatophyta</taxon>
        <taxon>Magnoliopsida</taxon>
        <taxon>Ranunculales</taxon>
        <taxon>Papaveraceae</taxon>
        <taxon>Papaveroideae</taxon>
        <taxon>Papaver</taxon>
    </lineage>
</organism>
<accession>A0AA41W2J4</accession>
<gene>
    <name evidence="1" type="ORF">MKW94_006605</name>
</gene>
<reference evidence="1" key="1">
    <citation type="submission" date="2022-03" db="EMBL/GenBank/DDBJ databases">
        <title>A functionally conserved STORR gene fusion in Papaver species that diverged 16.8 million years ago.</title>
        <authorList>
            <person name="Catania T."/>
        </authorList>
    </citation>
    <scope>NUCLEOTIDE SEQUENCE</scope>
    <source>
        <strain evidence="1">S-191538</strain>
    </source>
</reference>
<keyword evidence="2" id="KW-1185">Reference proteome</keyword>